<feature type="domain" description="Glycosyltransferase 2-like" evidence="8">
    <location>
        <begin position="19"/>
        <end position="179"/>
    </location>
</feature>
<dbReference type="InterPro" id="IPR001173">
    <property type="entry name" value="Glyco_trans_2-like"/>
</dbReference>
<protein>
    <submittedName>
        <fullName evidence="10">Dolichol-phosphate mannosyltransferase</fullName>
    </submittedName>
</protein>
<reference evidence="10" key="1">
    <citation type="submission" date="2019-02" db="EMBL/GenBank/DDBJ databases">
        <authorList>
            <person name="Gruber-Vodicka R. H."/>
            <person name="Seah K. B. B."/>
        </authorList>
    </citation>
    <scope>NUCLEOTIDE SEQUENCE</scope>
    <source>
        <strain evidence="9">BECK_BZ197</strain>
        <strain evidence="11">BECK_BZ198</strain>
        <strain evidence="10">BECK_BZ199</strain>
    </source>
</reference>
<dbReference type="EMBL" id="CAADFQ010000052">
    <property type="protein sequence ID" value="VFK33715.1"/>
    <property type="molecule type" value="Genomic_DNA"/>
</dbReference>
<dbReference type="CDD" id="cd04187">
    <property type="entry name" value="DPM1_like_bac"/>
    <property type="match status" value="1"/>
</dbReference>
<evidence type="ECO:0000256" key="3">
    <source>
        <dbReference type="ARBA" id="ARBA00022679"/>
    </source>
</evidence>
<evidence type="ECO:0000256" key="2">
    <source>
        <dbReference type="ARBA" id="ARBA00022676"/>
    </source>
</evidence>
<evidence type="ECO:0000256" key="7">
    <source>
        <dbReference type="SAM" id="Phobius"/>
    </source>
</evidence>
<dbReference type="Gene3D" id="3.90.550.10">
    <property type="entry name" value="Spore Coat Polysaccharide Biosynthesis Protein SpsA, Chain A"/>
    <property type="match status" value="1"/>
</dbReference>
<accession>A0A450XWS1</accession>
<dbReference type="PANTHER" id="PTHR48090:SF1">
    <property type="entry name" value="PROPHAGE BACTOPRENOL GLUCOSYL TRANSFERASE HOMOLOG"/>
    <property type="match status" value="1"/>
</dbReference>
<feature type="transmembrane region" description="Helical" evidence="7">
    <location>
        <begin position="273"/>
        <end position="300"/>
    </location>
</feature>
<dbReference type="Pfam" id="PF00535">
    <property type="entry name" value="Glycos_transf_2"/>
    <property type="match status" value="1"/>
</dbReference>
<dbReference type="InterPro" id="IPR050256">
    <property type="entry name" value="Glycosyltransferase_2"/>
</dbReference>
<evidence type="ECO:0000256" key="1">
    <source>
        <dbReference type="ARBA" id="ARBA00004141"/>
    </source>
</evidence>
<keyword evidence="4 7" id="KW-0812">Transmembrane</keyword>
<dbReference type="AlphaFoldDB" id="A0A450XWS1"/>
<keyword evidence="5 7" id="KW-1133">Transmembrane helix</keyword>
<evidence type="ECO:0000313" key="9">
    <source>
        <dbReference type="EMBL" id="VFK29599.1"/>
    </source>
</evidence>
<evidence type="ECO:0000313" key="10">
    <source>
        <dbReference type="EMBL" id="VFK33715.1"/>
    </source>
</evidence>
<dbReference type="EMBL" id="CAADGH010000051">
    <property type="protein sequence ID" value="VFK76317.1"/>
    <property type="molecule type" value="Genomic_DNA"/>
</dbReference>
<dbReference type="GO" id="GO:0016757">
    <property type="term" value="F:glycosyltransferase activity"/>
    <property type="evidence" value="ECO:0007669"/>
    <property type="project" value="UniProtKB-KW"/>
</dbReference>
<dbReference type="SUPFAM" id="SSF53448">
    <property type="entry name" value="Nucleotide-diphospho-sugar transferases"/>
    <property type="match status" value="1"/>
</dbReference>
<dbReference type="PANTHER" id="PTHR48090">
    <property type="entry name" value="UNDECAPRENYL-PHOSPHATE 4-DEOXY-4-FORMAMIDO-L-ARABINOSE TRANSFERASE-RELATED"/>
    <property type="match status" value="1"/>
</dbReference>
<keyword evidence="3 10" id="KW-0808">Transferase</keyword>
<dbReference type="GO" id="GO:0005886">
    <property type="term" value="C:plasma membrane"/>
    <property type="evidence" value="ECO:0007669"/>
    <property type="project" value="TreeGrafter"/>
</dbReference>
<proteinExistence type="predicted"/>
<evidence type="ECO:0000313" key="11">
    <source>
        <dbReference type="EMBL" id="VFK76317.1"/>
    </source>
</evidence>
<organism evidence="10">
    <name type="scientific">Candidatus Kentrum sp. MB</name>
    <dbReference type="NCBI Taxonomy" id="2138164"/>
    <lineage>
        <taxon>Bacteria</taxon>
        <taxon>Pseudomonadati</taxon>
        <taxon>Pseudomonadota</taxon>
        <taxon>Gammaproteobacteria</taxon>
        <taxon>Candidatus Kentrum</taxon>
    </lineage>
</organism>
<evidence type="ECO:0000256" key="5">
    <source>
        <dbReference type="ARBA" id="ARBA00022989"/>
    </source>
</evidence>
<name>A0A450XWS1_9GAMM</name>
<evidence type="ECO:0000256" key="4">
    <source>
        <dbReference type="ARBA" id="ARBA00022692"/>
    </source>
</evidence>
<dbReference type="InterPro" id="IPR029044">
    <property type="entry name" value="Nucleotide-diphossugar_trans"/>
</dbReference>
<evidence type="ECO:0000259" key="8">
    <source>
        <dbReference type="Pfam" id="PF00535"/>
    </source>
</evidence>
<dbReference type="EMBL" id="CAADFO010000051">
    <property type="protein sequence ID" value="VFK29599.1"/>
    <property type="molecule type" value="Genomic_DNA"/>
</dbReference>
<gene>
    <name evidence="9" type="ORF">BECKMB1821G_GA0114241_10519</name>
    <name evidence="11" type="ORF">BECKMB1821H_GA0114242_10519</name>
    <name evidence="10" type="ORF">BECKMB1821I_GA0114274_10529</name>
</gene>
<feature type="transmembrane region" description="Helical" evidence="7">
    <location>
        <begin position="248"/>
        <end position="267"/>
    </location>
</feature>
<sequence length="327" mass="37109">MKGLRRSLASMMTKSNLISVVTPVYGCRDSLREFYDRLTQVLGTISSQHEIIMVNDGSPDSAWQVIESLAKTDSRLRGINLSRNFGQHYAITAGLDFARGDWVVVMDCDLQDVPEEIPKLYGKAQEGFDIVFGLRVWRQDNLFKKTASKFFYRVFNYLAGTNVDNRIGNFGIYSKKAIRSISSLPEQNRSFGLFALWVGFRRAEIEIRHAPRVHGKTTYTLRRMLGFALDSIVAHSNKLLWLSIKTGLFLSFMSFLYVAWLVLRYFIWGMPVLGWTSLIVSLYFTAGLILGAIGIMGLYLGKVFDEVKGRPLYIIQSTTFDIDANDA</sequence>
<comment type="subcellular location">
    <subcellularLocation>
        <location evidence="1">Membrane</location>
        <topology evidence="1">Multi-pass membrane protein</topology>
    </subcellularLocation>
</comment>
<keyword evidence="2 10" id="KW-0328">Glycosyltransferase</keyword>
<keyword evidence="6 7" id="KW-0472">Membrane</keyword>
<evidence type="ECO:0000256" key="6">
    <source>
        <dbReference type="ARBA" id="ARBA00023136"/>
    </source>
</evidence>